<accession>A0A0G4PXQ0</accession>
<evidence type="ECO:0000259" key="1">
    <source>
        <dbReference type="PROSITE" id="PS50878"/>
    </source>
</evidence>
<gene>
    <name evidence="2" type="ORF">PCAMFM013_S083g000004</name>
</gene>
<dbReference type="EMBL" id="HG793214">
    <property type="protein sequence ID" value="CRL31177.1"/>
    <property type="molecule type" value="Genomic_DNA"/>
</dbReference>
<organism evidence="2 3">
    <name type="scientific">Penicillium camemberti (strain FM 013)</name>
    <dbReference type="NCBI Taxonomy" id="1429867"/>
    <lineage>
        <taxon>Eukaryota</taxon>
        <taxon>Fungi</taxon>
        <taxon>Dikarya</taxon>
        <taxon>Ascomycota</taxon>
        <taxon>Pezizomycotina</taxon>
        <taxon>Eurotiomycetes</taxon>
        <taxon>Eurotiomycetidae</taxon>
        <taxon>Eurotiales</taxon>
        <taxon>Aspergillaceae</taxon>
        <taxon>Penicillium</taxon>
    </lineage>
</organism>
<feature type="domain" description="Reverse transcriptase" evidence="1">
    <location>
        <begin position="1"/>
        <end position="124"/>
    </location>
</feature>
<dbReference type="AlphaFoldDB" id="A0A0G4PXQ0"/>
<evidence type="ECO:0000313" key="3">
    <source>
        <dbReference type="Proteomes" id="UP000053732"/>
    </source>
</evidence>
<reference evidence="2 3" key="1">
    <citation type="journal article" date="2014" name="Nat. Commun.">
        <title>Multiple recent horizontal transfers of a large genomic region in cheese making fungi.</title>
        <authorList>
            <person name="Cheeseman K."/>
            <person name="Ropars J."/>
            <person name="Renault P."/>
            <person name="Dupont J."/>
            <person name="Gouzy J."/>
            <person name="Branca A."/>
            <person name="Abraham A.L."/>
            <person name="Ceppi M."/>
            <person name="Conseiller E."/>
            <person name="Debuchy R."/>
            <person name="Malagnac F."/>
            <person name="Goarin A."/>
            <person name="Silar P."/>
            <person name="Lacoste S."/>
            <person name="Sallet E."/>
            <person name="Bensimon A."/>
            <person name="Giraud T."/>
            <person name="Brygoo Y."/>
        </authorList>
    </citation>
    <scope>NUCLEOTIDE SEQUENCE [LARGE SCALE GENOMIC DNA]</scope>
    <source>
        <strain evidence="3">FM 013</strain>
    </source>
</reference>
<dbReference type="STRING" id="1429867.A0A0G4PXQ0"/>
<keyword evidence="3" id="KW-1185">Reference proteome</keyword>
<name>A0A0G4PXQ0_PENC3</name>
<evidence type="ECO:0000313" key="2">
    <source>
        <dbReference type="EMBL" id="CRL31177.1"/>
    </source>
</evidence>
<dbReference type="InterPro" id="IPR000477">
    <property type="entry name" value="RT_dom"/>
</dbReference>
<sequence length="124" mass="13744">MAFDLKGAFNGVNKVSLDSCLWVRRILTVVIKWIASFISDRHASIGFNDFRTRATLLANAGLVRGLPLSPILFAFFNSDLVDQPVNSNGGSSAFIDDYFYWCIGPSAEENLAKIQSEDIPRIEV</sequence>
<dbReference type="PROSITE" id="PS50878">
    <property type="entry name" value="RT_POL"/>
    <property type="match status" value="1"/>
</dbReference>
<proteinExistence type="predicted"/>
<dbReference type="Proteomes" id="UP000053732">
    <property type="component" value="Unassembled WGS sequence"/>
</dbReference>
<keyword evidence="2" id="KW-0808">Transferase</keyword>
<dbReference type="GO" id="GO:0003964">
    <property type="term" value="F:RNA-directed DNA polymerase activity"/>
    <property type="evidence" value="ECO:0007669"/>
    <property type="project" value="UniProtKB-KW"/>
</dbReference>
<protein>
    <submittedName>
        <fullName evidence="2">RNA-directed DNA polymerase (Reverse transcriptase)</fullName>
    </submittedName>
</protein>
<keyword evidence="2" id="KW-0695">RNA-directed DNA polymerase</keyword>
<keyword evidence="2" id="KW-0548">Nucleotidyltransferase</keyword>